<name>A0A1I7XUZ4_HETBA</name>
<keyword evidence="1" id="KW-1185">Reference proteome</keyword>
<sequence length="310" mass="34406">MEWSVRPIYVEEDTVSMLGADIMLYSLSVFSKKGKNRQMDNNLTNAILERNFDGKSVTTRKGCVNELPYQTENGFKPKHDVCEVISTDSSQSLVKVCDNQDFCNSDCVPNNPTNSIQRVRQIGKGDIKTEITKGCSEDGAVIYPDESQSFTINSCEYRTINDIHYEALVCNRNKCNTGCPSLVTCECDPKDQPNCQQGLCQGLFCLYNSVKTPKNLSVAKSCVSFESLTVPNTDSYSASGTCQKWLVNKHIKTIDNVIYSYKLCRSDLCNKSCGSEIVTTTTPRTKVASATLSGALLLLLLPIMPYFMKS</sequence>
<dbReference type="Proteomes" id="UP000095283">
    <property type="component" value="Unplaced"/>
</dbReference>
<evidence type="ECO:0000313" key="1">
    <source>
        <dbReference type="Proteomes" id="UP000095283"/>
    </source>
</evidence>
<evidence type="ECO:0000313" key="2">
    <source>
        <dbReference type="WBParaSite" id="Hba_21152"/>
    </source>
</evidence>
<protein>
    <submittedName>
        <fullName evidence="2">DX domain-containing protein</fullName>
    </submittedName>
</protein>
<proteinExistence type="predicted"/>
<dbReference type="AlphaFoldDB" id="A0A1I7XUZ4"/>
<organism evidence="1 2">
    <name type="scientific">Heterorhabditis bacteriophora</name>
    <name type="common">Entomopathogenic nematode worm</name>
    <dbReference type="NCBI Taxonomy" id="37862"/>
    <lineage>
        <taxon>Eukaryota</taxon>
        <taxon>Metazoa</taxon>
        <taxon>Ecdysozoa</taxon>
        <taxon>Nematoda</taxon>
        <taxon>Chromadorea</taxon>
        <taxon>Rhabditida</taxon>
        <taxon>Rhabditina</taxon>
        <taxon>Rhabditomorpha</taxon>
        <taxon>Strongyloidea</taxon>
        <taxon>Heterorhabditidae</taxon>
        <taxon>Heterorhabditis</taxon>
    </lineage>
</organism>
<dbReference type="WBParaSite" id="Hba_21152">
    <property type="protein sequence ID" value="Hba_21152"/>
    <property type="gene ID" value="Hba_21152"/>
</dbReference>
<reference evidence="2" key="1">
    <citation type="submission" date="2016-11" db="UniProtKB">
        <authorList>
            <consortium name="WormBaseParasite"/>
        </authorList>
    </citation>
    <scope>IDENTIFICATION</scope>
</reference>
<accession>A0A1I7XUZ4</accession>